<dbReference type="OrthoDB" id="7506512at2"/>
<dbReference type="Pfam" id="PF11836">
    <property type="entry name" value="Phage_TAC_11"/>
    <property type="match status" value="1"/>
</dbReference>
<evidence type="ECO:0000313" key="1">
    <source>
        <dbReference type="EMBL" id="MXO87135.1"/>
    </source>
</evidence>
<dbReference type="EMBL" id="WTYY01000001">
    <property type="protein sequence ID" value="MXO87135.1"/>
    <property type="molecule type" value="Genomic_DNA"/>
</dbReference>
<name>A0A844ZH04_9SPHN</name>
<dbReference type="RefSeq" id="WP_160589107.1">
    <property type="nucleotide sequence ID" value="NZ_BAAAFP010000002.1"/>
</dbReference>
<dbReference type="Proteomes" id="UP000435243">
    <property type="component" value="Unassembled WGS sequence"/>
</dbReference>
<protein>
    <submittedName>
        <fullName evidence="1">Gene transfer agent family protein</fullName>
    </submittedName>
</protein>
<sequence length="111" mass="11684">MTAGGPTPNAQPNSQRGEASIIIGGRSHILRPTFAALVAAEEQLGPLFALVERAGEGRLALQEIATLFWHCCQDRGDISQVQMGDAVMETGLAACSTPLRSLLQQILQGSA</sequence>
<accession>A0A844ZH04</accession>
<organism evidence="1 2">
    <name type="scientific">Alteraurantiacibacter aestuarii</name>
    <dbReference type="NCBI Taxonomy" id="650004"/>
    <lineage>
        <taxon>Bacteria</taxon>
        <taxon>Pseudomonadati</taxon>
        <taxon>Pseudomonadota</taxon>
        <taxon>Alphaproteobacteria</taxon>
        <taxon>Sphingomonadales</taxon>
        <taxon>Erythrobacteraceae</taxon>
        <taxon>Alteraurantiacibacter</taxon>
    </lineage>
</organism>
<proteinExistence type="predicted"/>
<reference evidence="1 2" key="1">
    <citation type="submission" date="2019-12" db="EMBL/GenBank/DDBJ databases">
        <title>Genomic-based taxomic classification of the family Erythrobacteraceae.</title>
        <authorList>
            <person name="Xu L."/>
        </authorList>
    </citation>
    <scope>NUCLEOTIDE SEQUENCE [LARGE SCALE GENOMIC DNA]</scope>
    <source>
        <strain evidence="1 2">JCM 16339</strain>
    </source>
</reference>
<keyword evidence="2" id="KW-1185">Reference proteome</keyword>
<comment type="caution">
    <text evidence="1">The sequence shown here is derived from an EMBL/GenBank/DDBJ whole genome shotgun (WGS) entry which is preliminary data.</text>
</comment>
<dbReference type="AlphaFoldDB" id="A0A844ZH04"/>
<gene>
    <name evidence="1" type="ORF">GRI32_00090</name>
</gene>
<evidence type="ECO:0000313" key="2">
    <source>
        <dbReference type="Proteomes" id="UP000435243"/>
    </source>
</evidence>
<dbReference type="InterPro" id="IPR021791">
    <property type="entry name" value="Phage_TAC_11"/>
</dbReference>